<accession>A0A7C8JB33</accession>
<evidence type="ECO:0000313" key="4">
    <source>
        <dbReference type="Proteomes" id="UP000475325"/>
    </source>
</evidence>
<dbReference type="Gene3D" id="1.20.1280.50">
    <property type="match status" value="1"/>
</dbReference>
<protein>
    <recommendedName>
        <fullName evidence="2">F-box domain-containing protein</fullName>
    </recommendedName>
</protein>
<feature type="region of interest" description="Disordered" evidence="1">
    <location>
        <begin position="151"/>
        <end position="177"/>
    </location>
</feature>
<organism evidence="3 4">
    <name type="scientific">Orbilia oligospora</name>
    <name type="common">Nematode-trapping fungus</name>
    <name type="synonym">Arthrobotrys oligospora</name>
    <dbReference type="NCBI Taxonomy" id="2813651"/>
    <lineage>
        <taxon>Eukaryota</taxon>
        <taxon>Fungi</taxon>
        <taxon>Dikarya</taxon>
        <taxon>Ascomycota</taxon>
        <taxon>Pezizomycotina</taxon>
        <taxon>Orbiliomycetes</taxon>
        <taxon>Orbiliales</taxon>
        <taxon>Orbiliaceae</taxon>
        <taxon>Orbilia</taxon>
    </lineage>
</organism>
<gene>
    <name evidence="3" type="ORF">TWF102_005921</name>
</gene>
<evidence type="ECO:0000256" key="1">
    <source>
        <dbReference type="SAM" id="MobiDB-lite"/>
    </source>
</evidence>
<dbReference type="SMART" id="SM00256">
    <property type="entry name" value="FBOX"/>
    <property type="match status" value="1"/>
</dbReference>
<dbReference type="EMBL" id="WIQW01000030">
    <property type="protein sequence ID" value="KAF3098869.1"/>
    <property type="molecule type" value="Genomic_DNA"/>
</dbReference>
<sequence length="438" mass="50013">MDINWTTKPRLKAAKKYPGLESSIYYQKPAIRSLSTPIQGSIPLDQNQVLSFELEARPLEEYSFLREPTKTLTELERDIIAKGPPGQWFRKIPGKKTDITCLPAEMHAEILKNVSFIDQIVCERVCTTWRTIIRRDCAGFRYTAIDDSPFSGIKDPEPTCPPDSKKPRLGPKATMQPPPGKPKILIHRLLQDGNFAFRQIPGTQCSVELMSTYFPANPNEPPRRFKLANLSFLNDPIAIYTSTAFRTRRDVPFVTVVFNASPLRNEFMLKIGGSFSTANTTNIVTPNFPTPFPSGPLLPTLFGRALSSPHARIAFSQGLRYYRPWDLGTFLLAIMGRLESPHHWYEDSSLEQNERWNGKDAWEKWRTGVDVDGDWDMVNGFRSPLTISQIVVKERELLAQYQGKGFWYMREWGKDSEMDEMHVALTPLEKHPLLPTHN</sequence>
<proteinExistence type="predicted"/>
<name>A0A7C8JB33_ORBOL</name>
<feature type="domain" description="F-box" evidence="2">
    <location>
        <begin position="96"/>
        <end position="145"/>
    </location>
</feature>
<dbReference type="SUPFAM" id="SSF81383">
    <property type="entry name" value="F-box domain"/>
    <property type="match status" value="1"/>
</dbReference>
<evidence type="ECO:0000259" key="2">
    <source>
        <dbReference type="PROSITE" id="PS50181"/>
    </source>
</evidence>
<dbReference type="Proteomes" id="UP000475325">
    <property type="component" value="Unassembled WGS sequence"/>
</dbReference>
<dbReference type="PROSITE" id="PS50181">
    <property type="entry name" value="FBOX"/>
    <property type="match status" value="1"/>
</dbReference>
<comment type="caution">
    <text evidence="3">The sequence shown here is derived from an EMBL/GenBank/DDBJ whole genome shotgun (WGS) entry which is preliminary data.</text>
</comment>
<dbReference type="AlphaFoldDB" id="A0A7C8JB33"/>
<reference evidence="3 4" key="1">
    <citation type="submission" date="2019-06" db="EMBL/GenBank/DDBJ databases">
        <authorList>
            <person name="Palmer J.M."/>
        </authorList>
    </citation>
    <scope>NUCLEOTIDE SEQUENCE [LARGE SCALE GENOMIC DNA]</scope>
    <source>
        <strain evidence="3 4">TWF102</strain>
    </source>
</reference>
<dbReference type="InterPro" id="IPR001810">
    <property type="entry name" value="F-box_dom"/>
</dbReference>
<dbReference type="InterPro" id="IPR036047">
    <property type="entry name" value="F-box-like_dom_sf"/>
</dbReference>
<dbReference type="Pfam" id="PF00646">
    <property type="entry name" value="F-box"/>
    <property type="match status" value="1"/>
</dbReference>
<evidence type="ECO:0000313" key="3">
    <source>
        <dbReference type="EMBL" id="KAF3098869.1"/>
    </source>
</evidence>